<evidence type="ECO:0000256" key="3">
    <source>
        <dbReference type="ARBA" id="ARBA00022475"/>
    </source>
</evidence>
<dbReference type="CDD" id="cd17321">
    <property type="entry name" value="MFS_MMR_MDR_like"/>
    <property type="match status" value="1"/>
</dbReference>
<dbReference type="AlphaFoldDB" id="A0A6L6Q7E9"/>
<evidence type="ECO:0000256" key="5">
    <source>
        <dbReference type="ARBA" id="ARBA00022989"/>
    </source>
</evidence>
<dbReference type="Pfam" id="PF07690">
    <property type="entry name" value="MFS_1"/>
    <property type="match status" value="1"/>
</dbReference>
<name>A0A6L6Q7E9_9BURK</name>
<evidence type="ECO:0000313" key="9">
    <source>
        <dbReference type="EMBL" id="MTW05515.1"/>
    </source>
</evidence>
<feature type="transmembrane region" description="Helical" evidence="7">
    <location>
        <begin position="27"/>
        <end position="51"/>
    </location>
</feature>
<evidence type="ECO:0000259" key="8">
    <source>
        <dbReference type="PROSITE" id="PS50850"/>
    </source>
</evidence>
<feature type="transmembrane region" description="Helical" evidence="7">
    <location>
        <begin position="440"/>
        <end position="458"/>
    </location>
</feature>
<dbReference type="EMBL" id="WNLA01000025">
    <property type="protein sequence ID" value="MTW05515.1"/>
    <property type="molecule type" value="Genomic_DNA"/>
</dbReference>
<dbReference type="PANTHER" id="PTHR42718">
    <property type="entry name" value="MAJOR FACILITATOR SUPERFAMILY MULTIDRUG TRANSPORTER MFSC"/>
    <property type="match status" value="1"/>
</dbReference>
<dbReference type="Gene3D" id="1.20.1250.20">
    <property type="entry name" value="MFS general substrate transporter like domains"/>
    <property type="match status" value="1"/>
</dbReference>
<feature type="transmembrane region" description="Helical" evidence="7">
    <location>
        <begin position="63"/>
        <end position="83"/>
    </location>
</feature>
<dbReference type="SUPFAM" id="SSF103473">
    <property type="entry name" value="MFS general substrate transporter"/>
    <property type="match status" value="1"/>
</dbReference>
<feature type="transmembrane region" description="Helical" evidence="7">
    <location>
        <begin position="416"/>
        <end position="434"/>
    </location>
</feature>
<evidence type="ECO:0000256" key="6">
    <source>
        <dbReference type="ARBA" id="ARBA00023136"/>
    </source>
</evidence>
<dbReference type="PANTHER" id="PTHR42718:SF46">
    <property type="entry name" value="BLR6921 PROTEIN"/>
    <property type="match status" value="1"/>
</dbReference>
<dbReference type="OrthoDB" id="9807274at2"/>
<comment type="caution">
    <text evidence="9">The sequence shown here is derived from an EMBL/GenBank/DDBJ whole genome shotgun (WGS) entry which is preliminary data.</text>
</comment>
<comment type="subcellular location">
    <subcellularLocation>
        <location evidence="1">Cell membrane</location>
        <topology evidence="1">Multi-pass membrane protein</topology>
    </subcellularLocation>
</comment>
<feature type="transmembrane region" description="Helical" evidence="7">
    <location>
        <begin position="279"/>
        <end position="305"/>
    </location>
</feature>
<feature type="transmembrane region" description="Helical" evidence="7">
    <location>
        <begin position="373"/>
        <end position="395"/>
    </location>
</feature>
<dbReference type="GO" id="GO:0022857">
    <property type="term" value="F:transmembrane transporter activity"/>
    <property type="evidence" value="ECO:0007669"/>
    <property type="project" value="InterPro"/>
</dbReference>
<evidence type="ECO:0000313" key="10">
    <source>
        <dbReference type="Proteomes" id="UP000484015"/>
    </source>
</evidence>
<feature type="transmembrane region" description="Helical" evidence="7">
    <location>
        <begin position="241"/>
        <end position="259"/>
    </location>
</feature>
<evidence type="ECO:0000256" key="7">
    <source>
        <dbReference type="SAM" id="Phobius"/>
    </source>
</evidence>
<dbReference type="FunFam" id="1.20.1720.10:FF:000011">
    <property type="entry name" value="Transporter, major facilitator family"/>
    <property type="match status" value="1"/>
</dbReference>
<keyword evidence="3" id="KW-1003">Cell membrane</keyword>
<dbReference type="Gene3D" id="1.20.1720.10">
    <property type="entry name" value="Multidrug resistance protein D"/>
    <property type="match status" value="1"/>
</dbReference>
<feature type="transmembrane region" description="Helical" evidence="7">
    <location>
        <begin position="215"/>
        <end position="235"/>
    </location>
</feature>
<evidence type="ECO:0000256" key="4">
    <source>
        <dbReference type="ARBA" id="ARBA00022692"/>
    </source>
</evidence>
<keyword evidence="4 7" id="KW-0812">Transmembrane</keyword>
<keyword evidence="6 7" id="KW-0472">Membrane</keyword>
<feature type="transmembrane region" description="Helical" evidence="7">
    <location>
        <begin position="311"/>
        <end position="334"/>
    </location>
</feature>
<accession>A0A6L6Q7E9</accession>
<protein>
    <submittedName>
        <fullName evidence="9">MFS transporter</fullName>
    </submittedName>
</protein>
<keyword evidence="2" id="KW-0813">Transport</keyword>
<keyword evidence="5 7" id="KW-1133">Transmembrane helix</keyword>
<reference evidence="9 10" key="1">
    <citation type="submission" date="2019-11" db="EMBL/GenBank/DDBJ databases">
        <title>Type strains purchased from KCTC, JCM and DSMZ.</title>
        <authorList>
            <person name="Lu H."/>
        </authorList>
    </citation>
    <scope>NUCLEOTIDE SEQUENCE [LARGE SCALE GENOMIC DNA]</scope>
    <source>
        <strain evidence="9 10">KCTC 42409</strain>
    </source>
</reference>
<dbReference type="GO" id="GO:0005886">
    <property type="term" value="C:plasma membrane"/>
    <property type="evidence" value="ECO:0007669"/>
    <property type="project" value="UniProtKB-SubCell"/>
</dbReference>
<organism evidence="9 10">
    <name type="scientific">Pseudoduganella ginsengisoli</name>
    <dbReference type="NCBI Taxonomy" id="1462440"/>
    <lineage>
        <taxon>Bacteria</taxon>
        <taxon>Pseudomonadati</taxon>
        <taxon>Pseudomonadota</taxon>
        <taxon>Betaproteobacteria</taxon>
        <taxon>Burkholderiales</taxon>
        <taxon>Oxalobacteraceae</taxon>
        <taxon>Telluria group</taxon>
        <taxon>Pseudoduganella</taxon>
    </lineage>
</organism>
<feature type="transmembrane region" description="Helical" evidence="7">
    <location>
        <begin position="95"/>
        <end position="115"/>
    </location>
</feature>
<dbReference type="InterPro" id="IPR011701">
    <property type="entry name" value="MFS"/>
</dbReference>
<dbReference type="PRINTS" id="PR01036">
    <property type="entry name" value="TCRTETB"/>
</dbReference>
<dbReference type="InterPro" id="IPR020846">
    <property type="entry name" value="MFS_dom"/>
</dbReference>
<feature type="transmembrane region" description="Helical" evidence="7">
    <location>
        <begin position="157"/>
        <end position="177"/>
    </location>
</feature>
<feature type="transmembrane region" description="Helical" evidence="7">
    <location>
        <begin position="183"/>
        <end position="203"/>
    </location>
</feature>
<evidence type="ECO:0000256" key="2">
    <source>
        <dbReference type="ARBA" id="ARBA00022448"/>
    </source>
</evidence>
<proteinExistence type="predicted"/>
<dbReference type="RefSeq" id="WP_155441856.1">
    <property type="nucleotide sequence ID" value="NZ_WNLA01000025.1"/>
</dbReference>
<dbReference type="InterPro" id="IPR036259">
    <property type="entry name" value="MFS_trans_sf"/>
</dbReference>
<feature type="transmembrane region" description="Helical" evidence="7">
    <location>
        <begin position="127"/>
        <end position="145"/>
    </location>
</feature>
<keyword evidence="10" id="KW-1185">Reference proteome</keyword>
<feature type="transmembrane region" description="Helical" evidence="7">
    <location>
        <begin position="346"/>
        <end position="367"/>
    </location>
</feature>
<sequence>MTQRSANNAAPAAPDALPDGLPPRQRLFAFVAVAIAVTMAVLDTAIVNVALPSMSRDLGSTPAQAVWIVNAYQLAITIALLPLASVGDSLGYKKVYWCGLALFSTASCACAYAPTLPVLACARAVQGLGAAGIMSVNIALVRYIFPKAQLGVGMGYSSLVVAVSSAAGPSVAAAILSLANWQWLFLVNVPLGALALVVAARALPKTPASRHPFDVAGAALNALTFGLLIGGLNTLSEVQGGRQAAAMLVLALLFGVVFVRRELRRPVPMLPVDLLRMPVFALSLVTSIGSFAAQTMAGIALPFYFEHTLGQTAVATGLLMTPWPVMTALVAPMAGRLSDRFPPARLACVGLLVMALGLASLPMLGAAPSYVDLGWRLGLCGVGFGLFQSPNNRVIVGSAPRSRSGGASGLQSMGRLLGQSLGAVAVAVIFALGLAQPTAWIAWAAAALALMACGASSLRPAALK</sequence>
<dbReference type="PROSITE" id="PS50850">
    <property type="entry name" value="MFS"/>
    <property type="match status" value="1"/>
</dbReference>
<evidence type="ECO:0000256" key="1">
    <source>
        <dbReference type="ARBA" id="ARBA00004651"/>
    </source>
</evidence>
<dbReference type="Proteomes" id="UP000484015">
    <property type="component" value="Unassembled WGS sequence"/>
</dbReference>
<gene>
    <name evidence="9" type="ORF">GM668_25860</name>
</gene>
<feature type="domain" description="Major facilitator superfamily (MFS) profile" evidence="8">
    <location>
        <begin position="29"/>
        <end position="464"/>
    </location>
</feature>